<name>A0ABV0YFE6_9TELE</name>
<comment type="caution">
    <text evidence="3">The sequence shown here is derived from an EMBL/GenBank/DDBJ whole genome shotgun (WGS) entry which is preliminary data.</text>
</comment>
<sequence>MLKKRELLLSQNQPCSEDETMVPVLTSRKACELPVNEVACILQADLQSGLTQEEVTRRRVYHGWNEFDISEDEPLWKKYISQVTDASGSACTGGLQAVVCSCVFKAEGCFNLEFGNISGGSSSSTGYLF</sequence>
<gene>
    <name evidence="3" type="ORF">AMECASPLE_024296</name>
</gene>
<dbReference type="SMART" id="SM00831">
    <property type="entry name" value="Cation_ATPase_N"/>
    <property type="match status" value="1"/>
</dbReference>
<evidence type="ECO:0000256" key="1">
    <source>
        <dbReference type="ARBA" id="ARBA00022842"/>
    </source>
</evidence>
<reference evidence="3 4" key="1">
    <citation type="submission" date="2021-06" db="EMBL/GenBank/DDBJ databases">
        <authorList>
            <person name="Palmer J.M."/>
        </authorList>
    </citation>
    <scope>NUCLEOTIDE SEQUENCE [LARGE SCALE GENOMIC DNA]</scope>
    <source>
        <strain evidence="3 4">AS_MEX2019</strain>
        <tissue evidence="3">Muscle</tissue>
    </source>
</reference>
<organism evidence="3 4">
    <name type="scientific">Ameca splendens</name>
    <dbReference type="NCBI Taxonomy" id="208324"/>
    <lineage>
        <taxon>Eukaryota</taxon>
        <taxon>Metazoa</taxon>
        <taxon>Chordata</taxon>
        <taxon>Craniata</taxon>
        <taxon>Vertebrata</taxon>
        <taxon>Euteleostomi</taxon>
        <taxon>Actinopterygii</taxon>
        <taxon>Neopterygii</taxon>
        <taxon>Teleostei</taxon>
        <taxon>Neoteleostei</taxon>
        <taxon>Acanthomorphata</taxon>
        <taxon>Ovalentaria</taxon>
        <taxon>Atherinomorphae</taxon>
        <taxon>Cyprinodontiformes</taxon>
        <taxon>Goodeidae</taxon>
        <taxon>Ameca</taxon>
    </lineage>
</organism>
<proteinExistence type="predicted"/>
<dbReference type="EMBL" id="JAHRIP010030519">
    <property type="protein sequence ID" value="MEQ2292559.1"/>
    <property type="molecule type" value="Genomic_DNA"/>
</dbReference>
<protein>
    <recommendedName>
        <fullName evidence="2">Cation-transporting P-type ATPase N-terminal domain-containing protein</fullName>
    </recommendedName>
</protein>
<keyword evidence="1" id="KW-0460">Magnesium</keyword>
<evidence type="ECO:0000259" key="2">
    <source>
        <dbReference type="SMART" id="SM00831"/>
    </source>
</evidence>
<dbReference type="InterPro" id="IPR004014">
    <property type="entry name" value="ATPase_P-typ_cation-transptr_N"/>
</dbReference>
<dbReference type="Proteomes" id="UP001469553">
    <property type="component" value="Unassembled WGS sequence"/>
</dbReference>
<evidence type="ECO:0000313" key="4">
    <source>
        <dbReference type="Proteomes" id="UP001469553"/>
    </source>
</evidence>
<keyword evidence="4" id="KW-1185">Reference proteome</keyword>
<accession>A0ABV0YFE6</accession>
<evidence type="ECO:0000313" key="3">
    <source>
        <dbReference type="EMBL" id="MEQ2292559.1"/>
    </source>
</evidence>
<dbReference type="InterPro" id="IPR023298">
    <property type="entry name" value="ATPase_P-typ_TM_dom_sf"/>
</dbReference>
<feature type="domain" description="Cation-transporting P-type ATPase N-terminal" evidence="2">
    <location>
        <begin position="29"/>
        <end position="97"/>
    </location>
</feature>
<dbReference type="Pfam" id="PF00690">
    <property type="entry name" value="Cation_ATPase_N"/>
    <property type="match status" value="1"/>
</dbReference>
<dbReference type="SUPFAM" id="SSF81665">
    <property type="entry name" value="Calcium ATPase, transmembrane domain M"/>
    <property type="match status" value="1"/>
</dbReference>